<dbReference type="RefSeq" id="WP_070925978.1">
    <property type="nucleotide sequence ID" value="NZ_CANMXG010000013.1"/>
</dbReference>
<dbReference type="CDD" id="cd00093">
    <property type="entry name" value="HTH_XRE"/>
    <property type="match status" value="1"/>
</dbReference>
<keyword evidence="4" id="KW-1185">Reference proteome</keyword>
<evidence type="ECO:0000313" key="3">
    <source>
        <dbReference type="EMBL" id="OHT25171.1"/>
    </source>
</evidence>
<evidence type="ECO:0000259" key="2">
    <source>
        <dbReference type="PROSITE" id="PS50943"/>
    </source>
</evidence>
<dbReference type="PROSITE" id="PS50943">
    <property type="entry name" value="HTH_CROC1"/>
    <property type="match status" value="1"/>
</dbReference>
<dbReference type="Gene3D" id="1.10.260.40">
    <property type="entry name" value="lambda repressor-like DNA-binding domains"/>
    <property type="match status" value="1"/>
</dbReference>
<protein>
    <recommendedName>
        <fullName evidence="2">HTH cro/C1-type domain-containing protein</fullName>
    </recommendedName>
</protein>
<accession>A0A1S1HUR9</accession>
<name>A0A1S1HUR9_PROST</name>
<sequence length="120" mass="13981">MKNKKTYQTKTLIKVIIGSQLMELRRSRGMTGLELANKLGISQQQVSRYERGVSHIDTDMLFCILIQLNVSLFEFFSNVFEELKEKDPAFYLKHSFIHSSLDISSLHQYSLFSSKEETLR</sequence>
<organism evidence="3 4">
    <name type="scientific">Providencia stuartii</name>
    <dbReference type="NCBI Taxonomy" id="588"/>
    <lineage>
        <taxon>Bacteria</taxon>
        <taxon>Pseudomonadati</taxon>
        <taxon>Pseudomonadota</taxon>
        <taxon>Gammaproteobacteria</taxon>
        <taxon>Enterobacterales</taxon>
        <taxon>Morganellaceae</taxon>
        <taxon>Providencia</taxon>
    </lineage>
</organism>
<keyword evidence="1" id="KW-0238">DNA-binding</keyword>
<feature type="domain" description="HTH cro/C1-type" evidence="2">
    <location>
        <begin position="21"/>
        <end position="75"/>
    </location>
</feature>
<dbReference type="SMART" id="SM00530">
    <property type="entry name" value="HTH_XRE"/>
    <property type="match status" value="1"/>
</dbReference>
<dbReference type="PANTHER" id="PTHR46558:SF4">
    <property type="entry name" value="DNA-BIDING PHAGE PROTEIN"/>
    <property type="match status" value="1"/>
</dbReference>
<dbReference type="GO" id="GO:0003677">
    <property type="term" value="F:DNA binding"/>
    <property type="evidence" value="ECO:0007669"/>
    <property type="project" value="UniProtKB-KW"/>
</dbReference>
<evidence type="ECO:0000313" key="4">
    <source>
        <dbReference type="Proteomes" id="UP000179588"/>
    </source>
</evidence>
<reference evidence="3 4" key="1">
    <citation type="submission" date="2016-03" db="EMBL/GenBank/DDBJ databases">
        <title>Genome sequence of Providencia stuartii strain, isolated from the salivary glands of larval Lucilia sericata.</title>
        <authorList>
            <person name="Yuan Y."/>
            <person name="Zhang Y."/>
            <person name="Fu S."/>
            <person name="Crippen T.L."/>
            <person name="Visi D."/>
            <person name="Benbow M.E."/>
            <person name="Allen M."/>
            <person name="Tomberlin J.K."/>
            <person name="Sze S.-H."/>
            <person name="Tarone A.M."/>
        </authorList>
    </citation>
    <scope>NUCLEOTIDE SEQUENCE [LARGE SCALE GENOMIC DNA]</scope>
    <source>
        <strain evidence="3 4">Crippen</strain>
    </source>
</reference>
<dbReference type="GeneID" id="92277265"/>
<dbReference type="InterPro" id="IPR001387">
    <property type="entry name" value="Cro/C1-type_HTH"/>
</dbReference>
<evidence type="ECO:0000256" key="1">
    <source>
        <dbReference type="ARBA" id="ARBA00023125"/>
    </source>
</evidence>
<gene>
    <name evidence="3" type="ORF">A3Q29_15640</name>
</gene>
<dbReference type="Pfam" id="PF01381">
    <property type="entry name" value="HTH_3"/>
    <property type="match status" value="1"/>
</dbReference>
<comment type="caution">
    <text evidence="3">The sequence shown here is derived from an EMBL/GenBank/DDBJ whole genome shotgun (WGS) entry which is preliminary data.</text>
</comment>
<dbReference type="EMBL" id="LVIE01000068">
    <property type="protein sequence ID" value="OHT25171.1"/>
    <property type="molecule type" value="Genomic_DNA"/>
</dbReference>
<dbReference type="InterPro" id="IPR010982">
    <property type="entry name" value="Lambda_DNA-bd_dom_sf"/>
</dbReference>
<dbReference type="AlphaFoldDB" id="A0A1S1HUR9"/>
<dbReference type="PANTHER" id="PTHR46558">
    <property type="entry name" value="TRACRIPTIONAL REGULATORY PROTEIN-RELATED-RELATED"/>
    <property type="match status" value="1"/>
</dbReference>
<dbReference type="Proteomes" id="UP000179588">
    <property type="component" value="Unassembled WGS sequence"/>
</dbReference>
<proteinExistence type="predicted"/>
<dbReference type="SUPFAM" id="SSF47413">
    <property type="entry name" value="lambda repressor-like DNA-binding domains"/>
    <property type="match status" value="1"/>
</dbReference>